<dbReference type="KEGG" id="scs:Sta7437_4068"/>
<sequence>MNKPDEVSMESISNVEQTADKYLKEAKVLESQQSNQDSPIQTDWSQTTETSLFKQEQIRFEKIRQQIHQLTERDSLLNTTVAALREDLQASRVLIYRFNNSTSGQVIAESLVSGWTPSWKENLPCLVFGAQQAADYSNQIVTIKDLAQTRLTPYQMQLLEKFQVKASLSLPILLKTNTAQVDSEGVWGLLVIHQCDRPRQWQETDIILVERIIKELSLAIHYTEIVSGREHDALREKTCNKVLEKIRNCSELSTIFKTVTQEVRKLLQADRTVIYQFNSDWSGKVVAESVGSGWVSLLVEQNNDEPDSFLRDTQGGEYVRGQRFSAVEDIYSQDFSSCYVELLEKYQAKAYLIVPIFQGEKLWGLFASYQNSSSRHWHQSEIDLMMQIGNQLAVAVQQAQLLEKIHKHDHELVQSNERETAIVQFSARLVSRLAELAGESTDTNTILNFAASELRQVLKLDRVGVFRFYPDWTGEFIVESVGSNWLKLVGTELAQVRDTYLQETQGGRYVRRETLMVNDIYQEDYNQCHLELLEQWGTKAYAIAPIFQGEKLWGLLGIYQNDRVRHWEVFERAILEQVATQIGVTLQLSAYLVQVRSQEQQLSEVAERERTEREKLQQGALKVLRALEPSFSGDLTVRAPLSDDEIGTIADGYNTTIQTMRELVRQVQLTANRVSQTSDHNTTSVTKLSSEAQQQVERLQLALQELQLMVSSTQAVTANAQKVEQALQEANRTVNSGDLLMERTVDSILEMRETVSETAKKIKRLGEASQKISKVVNLIENFATQTNLLSLNAAIEATRAGEYGKGFAVVADEVRSLAYQSANATTEIERLVDEIQLGIKEVTETMELGITQVVQGSNLVNETRQSLSEIVTVTNQISELVEGISRTTMTQSQQSQSLTQAMTEVSTLAQNTLESSTVISQSFQELLTTSQELQTSVSQFIVD</sequence>
<dbReference type="GO" id="GO:0007165">
    <property type="term" value="P:signal transduction"/>
    <property type="evidence" value="ECO:0007669"/>
    <property type="project" value="UniProtKB-KW"/>
</dbReference>
<dbReference type="PANTHER" id="PTHR32089">
    <property type="entry name" value="METHYL-ACCEPTING CHEMOTAXIS PROTEIN MCPB"/>
    <property type="match status" value="1"/>
</dbReference>
<dbReference type="GO" id="GO:0016020">
    <property type="term" value="C:membrane"/>
    <property type="evidence" value="ECO:0007669"/>
    <property type="project" value="InterPro"/>
</dbReference>
<dbReference type="eggNOG" id="COG2203">
    <property type="taxonomic scope" value="Bacteria"/>
</dbReference>
<protein>
    <submittedName>
        <fullName evidence="8">Methyl-accepting chemotaxis sensory transducer with GAF sensor</fullName>
    </submittedName>
</protein>
<reference evidence="9" key="1">
    <citation type="journal article" date="2013" name="Proc. Natl. Acad. Sci. U.S.A.">
        <title>Improving the coverage of the cyanobacterial phylum using diversity-driven genome sequencing.</title>
        <authorList>
            <person name="Shih P.M."/>
            <person name="Wu D."/>
            <person name="Latifi A."/>
            <person name="Axen S.D."/>
            <person name="Fewer D.P."/>
            <person name="Talla E."/>
            <person name="Calteau A."/>
            <person name="Cai F."/>
            <person name="Tandeau de Marsac N."/>
            <person name="Rippka R."/>
            <person name="Herdman M."/>
            <person name="Sivonen K."/>
            <person name="Coursin T."/>
            <person name="Laurent T."/>
            <person name="Goodwin L."/>
            <person name="Nolan M."/>
            <person name="Davenport K.W."/>
            <person name="Han C.S."/>
            <person name="Rubin E.M."/>
            <person name="Eisen J.A."/>
            <person name="Woyke T."/>
            <person name="Gugger M."/>
            <person name="Kerfeld C.A."/>
        </authorList>
    </citation>
    <scope>NUCLEOTIDE SEQUENCE [LARGE SCALE GENOMIC DNA]</scope>
    <source>
        <strain evidence="9">ATCC 29371 / PCC 7437</strain>
    </source>
</reference>
<evidence type="ECO:0000313" key="9">
    <source>
        <dbReference type="Proteomes" id="UP000010473"/>
    </source>
</evidence>
<comment type="similarity">
    <text evidence="2">Belongs to the methyl-accepting chemotaxis (MCP) protein family.</text>
</comment>
<dbReference type="PATRIC" id="fig|111780.3.peg.4218"/>
<evidence type="ECO:0000259" key="7">
    <source>
        <dbReference type="PROSITE" id="PS50885"/>
    </source>
</evidence>
<dbReference type="SUPFAM" id="SSF58104">
    <property type="entry name" value="Methyl-accepting chemotaxis protein (MCP) signaling domain"/>
    <property type="match status" value="1"/>
</dbReference>
<dbReference type="InterPro" id="IPR003018">
    <property type="entry name" value="GAF"/>
</dbReference>
<feature type="domain" description="HAMP" evidence="7">
    <location>
        <begin position="622"/>
        <end position="665"/>
    </location>
</feature>
<feature type="domain" description="Phytochrome chromophore attachment site" evidence="5">
    <location>
        <begin position="442"/>
        <end position="581"/>
    </location>
</feature>
<dbReference type="AlphaFoldDB" id="K9XY62"/>
<dbReference type="Pfam" id="PF00015">
    <property type="entry name" value="MCPsignal"/>
    <property type="match status" value="1"/>
</dbReference>
<evidence type="ECO:0000259" key="5">
    <source>
        <dbReference type="PROSITE" id="PS50046"/>
    </source>
</evidence>
<evidence type="ECO:0000256" key="2">
    <source>
        <dbReference type="ARBA" id="ARBA00029447"/>
    </source>
</evidence>
<accession>K9XY62</accession>
<dbReference type="Proteomes" id="UP000010473">
    <property type="component" value="Chromosome"/>
</dbReference>
<evidence type="ECO:0000256" key="3">
    <source>
        <dbReference type="PROSITE-ProRule" id="PRU00284"/>
    </source>
</evidence>
<feature type="domain" description="Phytochrome chromophore attachment site" evidence="5">
    <location>
        <begin position="251"/>
        <end position="391"/>
    </location>
</feature>
<proteinExistence type="inferred from homology"/>
<evidence type="ECO:0000259" key="6">
    <source>
        <dbReference type="PROSITE" id="PS50111"/>
    </source>
</evidence>
<feature type="domain" description="Methyl-accepting transducer" evidence="6">
    <location>
        <begin position="670"/>
        <end position="906"/>
    </location>
</feature>
<organism evidence="8 9">
    <name type="scientific">Stanieria cyanosphaera (strain ATCC 29371 / PCC 7437)</name>
    <dbReference type="NCBI Taxonomy" id="111780"/>
    <lineage>
        <taxon>Bacteria</taxon>
        <taxon>Bacillati</taxon>
        <taxon>Cyanobacteriota</taxon>
        <taxon>Cyanophyceae</taxon>
        <taxon>Pleurocapsales</taxon>
        <taxon>Dermocarpellaceae</taxon>
        <taxon>Stanieria</taxon>
    </lineage>
</organism>
<evidence type="ECO:0000256" key="4">
    <source>
        <dbReference type="SAM" id="Coils"/>
    </source>
</evidence>
<dbReference type="Gene3D" id="1.10.287.950">
    <property type="entry name" value="Methyl-accepting chemotaxis protein"/>
    <property type="match status" value="1"/>
</dbReference>
<dbReference type="RefSeq" id="WP_015195199.1">
    <property type="nucleotide sequence ID" value="NC_019748.1"/>
</dbReference>
<dbReference type="STRING" id="111780.Sta7437_4068"/>
<dbReference type="PROSITE" id="PS50046">
    <property type="entry name" value="PHYTOCHROME_2"/>
    <property type="match status" value="3"/>
</dbReference>
<dbReference type="InterPro" id="IPR016132">
    <property type="entry name" value="Phyto_chromo_attachment"/>
</dbReference>
<dbReference type="HOGENOM" id="CLU_000445_50_0_3"/>
<evidence type="ECO:0000256" key="1">
    <source>
        <dbReference type="ARBA" id="ARBA00023224"/>
    </source>
</evidence>
<keyword evidence="9" id="KW-1185">Reference proteome</keyword>
<keyword evidence="4" id="KW-0175">Coiled coil</keyword>
<dbReference type="InterPro" id="IPR004089">
    <property type="entry name" value="MCPsignal_dom"/>
</dbReference>
<dbReference type="InterPro" id="IPR029016">
    <property type="entry name" value="GAF-like_dom_sf"/>
</dbReference>
<keyword evidence="1 3" id="KW-0807">Transducer</keyword>
<dbReference type="Pfam" id="PF01590">
    <property type="entry name" value="GAF"/>
    <property type="match status" value="3"/>
</dbReference>
<feature type="domain" description="Phytochrome chromophore attachment site" evidence="5">
    <location>
        <begin position="72"/>
        <end position="215"/>
    </location>
</feature>
<name>K9XY62_STAC7</name>
<dbReference type="CDD" id="cd11386">
    <property type="entry name" value="MCP_signal"/>
    <property type="match status" value="1"/>
</dbReference>
<gene>
    <name evidence="8" type="ordered locus">Sta7437_4068</name>
</gene>
<dbReference type="SMART" id="SM00283">
    <property type="entry name" value="MA"/>
    <property type="match status" value="1"/>
</dbReference>
<dbReference type="OrthoDB" id="419276at2"/>
<feature type="coiled-coil region" evidence="4">
    <location>
        <begin position="12"/>
        <end position="73"/>
    </location>
</feature>
<dbReference type="SMART" id="SM00065">
    <property type="entry name" value="GAF"/>
    <property type="match status" value="3"/>
</dbReference>
<dbReference type="PANTHER" id="PTHR32089:SF114">
    <property type="entry name" value="METHYL-ACCEPTING CHEMOTAXIS PROTEIN MCPB"/>
    <property type="match status" value="1"/>
</dbReference>
<dbReference type="eggNOG" id="COG0840">
    <property type="taxonomic scope" value="Bacteria"/>
</dbReference>
<dbReference type="EMBL" id="CP003653">
    <property type="protein sequence ID" value="AFZ37545.1"/>
    <property type="molecule type" value="Genomic_DNA"/>
</dbReference>
<dbReference type="SUPFAM" id="SSF55781">
    <property type="entry name" value="GAF domain-like"/>
    <property type="match status" value="3"/>
</dbReference>
<feature type="coiled-coil region" evidence="4">
    <location>
        <begin position="689"/>
        <end position="733"/>
    </location>
</feature>
<dbReference type="PROSITE" id="PS50111">
    <property type="entry name" value="CHEMOTAXIS_TRANSDUC_2"/>
    <property type="match status" value="1"/>
</dbReference>
<dbReference type="Gene3D" id="3.30.450.40">
    <property type="match status" value="3"/>
</dbReference>
<dbReference type="InterPro" id="IPR003660">
    <property type="entry name" value="HAMP_dom"/>
</dbReference>
<evidence type="ECO:0000313" key="8">
    <source>
        <dbReference type="EMBL" id="AFZ37545.1"/>
    </source>
</evidence>
<dbReference type="PROSITE" id="PS50885">
    <property type="entry name" value="HAMP"/>
    <property type="match status" value="1"/>
</dbReference>